<reference evidence="2 3" key="1">
    <citation type="submission" date="2019-11" db="EMBL/GenBank/DDBJ databases">
        <title>Whole genome sequence of Oryza granulata.</title>
        <authorList>
            <person name="Li W."/>
        </authorList>
    </citation>
    <scope>NUCLEOTIDE SEQUENCE [LARGE SCALE GENOMIC DNA]</scope>
    <source>
        <strain evidence="3">cv. Menghai</strain>
        <tissue evidence="2">Leaf</tissue>
    </source>
</reference>
<name>A0A6G1C2S3_9ORYZ</name>
<feature type="compositionally biased region" description="Low complexity" evidence="1">
    <location>
        <begin position="1"/>
        <end position="10"/>
    </location>
</feature>
<protein>
    <submittedName>
        <fullName evidence="2">Uncharacterized protein</fullName>
    </submittedName>
</protein>
<dbReference type="Proteomes" id="UP000479710">
    <property type="component" value="Unassembled WGS sequence"/>
</dbReference>
<proteinExistence type="predicted"/>
<gene>
    <name evidence="2" type="ORF">E2562_003643</name>
</gene>
<sequence length="110" mass="11518">MASSSATSSSNPLLGATHKKAGQGKSCPLVCPDNAGNNAPGADSGVDEAEREMVPSSPGLEQQQQQEAAPRLVQQQQQEAVEDSSAELVQVNQISPDPLHPLILQHLIVK</sequence>
<feature type="compositionally biased region" description="Polar residues" evidence="1">
    <location>
        <begin position="59"/>
        <end position="79"/>
    </location>
</feature>
<comment type="caution">
    <text evidence="2">The sequence shown here is derived from an EMBL/GenBank/DDBJ whole genome shotgun (WGS) entry which is preliminary data.</text>
</comment>
<evidence type="ECO:0000313" key="3">
    <source>
        <dbReference type="Proteomes" id="UP000479710"/>
    </source>
</evidence>
<dbReference type="AlphaFoldDB" id="A0A6G1C2S3"/>
<keyword evidence="3" id="KW-1185">Reference proteome</keyword>
<evidence type="ECO:0000313" key="2">
    <source>
        <dbReference type="EMBL" id="KAF0894758.1"/>
    </source>
</evidence>
<evidence type="ECO:0000256" key="1">
    <source>
        <dbReference type="SAM" id="MobiDB-lite"/>
    </source>
</evidence>
<accession>A0A6G1C2S3</accession>
<dbReference type="EMBL" id="SPHZ02000010">
    <property type="protein sequence ID" value="KAF0894758.1"/>
    <property type="molecule type" value="Genomic_DNA"/>
</dbReference>
<feature type="region of interest" description="Disordered" evidence="1">
    <location>
        <begin position="1"/>
        <end position="85"/>
    </location>
</feature>
<organism evidence="2 3">
    <name type="scientific">Oryza meyeriana var. granulata</name>
    <dbReference type="NCBI Taxonomy" id="110450"/>
    <lineage>
        <taxon>Eukaryota</taxon>
        <taxon>Viridiplantae</taxon>
        <taxon>Streptophyta</taxon>
        <taxon>Embryophyta</taxon>
        <taxon>Tracheophyta</taxon>
        <taxon>Spermatophyta</taxon>
        <taxon>Magnoliopsida</taxon>
        <taxon>Liliopsida</taxon>
        <taxon>Poales</taxon>
        <taxon>Poaceae</taxon>
        <taxon>BOP clade</taxon>
        <taxon>Oryzoideae</taxon>
        <taxon>Oryzeae</taxon>
        <taxon>Oryzinae</taxon>
        <taxon>Oryza</taxon>
        <taxon>Oryza meyeriana</taxon>
    </lineage>
</organism>